<accession>A0ABP8P2J5</accession>
<dbReference type="SUPFAM" id="SSF51735">
    <property type="entry name" value="NAD(P)-binding Rossmann-fold domains"/>
    <property type="match status" value="1"/>
</dbReference>
<dbReference type="RefSeq" id="WP_345183663.1">
    <property type="nucleotide sequence ID" value="NZ_BAABGP010000003.1"/>
</dbReference>
<dbReference type="Pfam" id="PF13561">
    <property type="entry name" value="adh_short_C2"/>
    <property type="match status" value="1"/>
</dbReference>
<organism evidence="3 4">
    <name type="scientific">Microbacterium panaciterrae</name>
    <dbReference type="NCBI Taxonomy" id="985759"/>
    <lineage>
        <taxon>Bacteria</taxon>
        <taxon>Bacillati</taxon>
        <taxon>Actinomycetota</taxon>
        <taxon>Actinomycetes</taxon>
        <taxon>Micrococcales</taxon>
        <taxon>Microbacteriaceae</taxon>
        <taxon>Microbacterium</taxon>
    </lineage>
</organism>
<name>A0ABP8P2J5_9MICO</name>
<reference evidence="4" key="1">
    <citation type="journal article" date="2019" name="Int. J. Syst. Evol. Microbiol.">
        <title>The Global Catalogue of Microorganisms (GCM) 10K type strain sequencing project: providing services to taxonomists for standard genome sequencing and annotation.</title>
        <authorList>
            <consortium name="The Broad Institute Genomics Platform"/>
            <consortium name="The Broad Institute Genome Sequencing Center for Infectious Disease"/>
            <person name="Wu L."/>
            <person name="Ma J."/>
        </authorList>
    </citation>
    <scope>NUCLEOTIDE SEQUENCE [LARGE SCALE GENOMIC DNA]</scope>
    <source>
        <strain evidence="4">JCM 17839</strain>
    </source>
</reference>
<dbReference type="Gene3D" id="3.40.50.720">
    <property type="entry name" value="NAD(P)-binding Rossmann-like Domain"/>
    <property type="match status" value="1"/>
</dbReference>
<evidence type="ECO:0000256" key="1">
    <source>
        <dbReference type="ARBA" id="ARBA00006484"/>
    </source>
</evidence>
<dbReference type="PANTHER" id="PTHR43477:SF1">
    <property type="entry name" value="DIHYDROANTICAPSIN 7-DEHYDROGENASE"/>
    <property type="match status" value="1"/>
</dbReference>
<dbReference type="InterPro" id="IPR002347">
    <property type="entry name" value="SDR_fam"/>
</dbReference>
<dbReference type="InterPro" id="IPR036291">
    <property type="entry name" value="NAD(P)-bd_dom_sf"/>
</dbReference>
<dbReference type="Proteomes" id="UP001500731">
    <property type="component" value="Unassembled WGS sequence"/>
</dbReference>
<proteinExistence type="inferred from homology"/>
<dbReference type="PANTHER" id="PTHR43477">
    <property type="entry name" value="DIHYDROANTICAPSIN 7-DEHYDROGENASE"/>
    <property type="match status" value="1"/>
</dbReference>
<protein>
    <submittedName>
        <fullName evidence="3">Short chain dehydrogenase</fullName>
    </submittedName>
</protein>
<keyword evidence="2" id="KW-0560">Oxidoreductase</keyword>
<keyword evidence="4" id="KW-1185">Reference proteome</keyword>
<dbReference type="NCBIfam" id="NF005754">
    <property type="entry name" value="PRK07578.1"/>
    <property type="match status" value="1"/>
</dbReference>
<dbReference type="CDD" id="cd11731">
    <property type="entry name" value="Lin1944_like_SDR_c"/>
    <property type="match status" value="1"/>
</dbReference>
<comment type="similarity">
    <text evidence="1">Belongs to the short-chain dehydrogenases/reductases (SDR) family.</text>
</comment>
<dbReference type="EMBL" id="BAABGP010000003">
    <property type="protein sequence ID" value="GAA4478725.1"/>
    <property type="molecule type" value="Genomic_DNA"/>
</dbReference>
<evidence type="ECO:0000313" key="3">
    <source>
        <dbReference type="EMBL" id="GAA4478725.1"/>
    </source>
</evidence>
<evidence type="ECO:0000313" key="4">
    <source>
        <dbReference type="Proteomes" id="UP001500731"/>
    </source>
</evidence>
<dbReference type="PRINTS" id="PR00081">
    <property type="entry name" value="GDHRDH"/>
</dbReference>
<sequence length="197" mass="20364">MKILIVGASGHVGSAALAALQTRHDVIGVSRTTAPSVDLRDPRSIVRLFAEIGEVDAVVSAYGSAPFKAVTDLTPDDLVAAFEGKVMSQLNLLRIGLDHVSDGGSFTLTTGVLAREAVPMGSASAMANGAVESFVMSAAAELPRGIRLNAVSPSVLATAPHYFDAFAGFEPVPAERVGRAFVRSVEGVGNGRVYALD</sequence>
<evidence type="ECO:0000256" key="2">
    <source>
        <dbReference type="ARBA" id="ARBA00023002"/>
    </source>
</evidence>
<comment type="caution">
    <text evidence="3">The sequence shown here is derived from an EMBL/GenBank/DDBJ whole genome shotgun (WGS) entry which is preliminary data.</text>
</comment>
<dbReference type="InterPro" id="IPR051122">
    <property type="entry name" value="SDR_DHRS6-like"/>
</dbReference>
<gene>
    <name evidence="3" type="ORF">GCM10023171_03220</name>
</gene>